<evidence type="ECO:0000256" key="1">
    <source>
        <dbReference type="SAM" id="MobiDB-lite"/>
    </source>
</evidence>
<protein>
    <submittedName>
        <fullName evidence="2">Uncharacterized protein</fullName>
    </submittedName>
</protein>
<comment type="caution">
    <text evidence="2">The sequence shown here is derived from an EMBL/GenBank/DDBJ whole genome shotgun (WGS) entry which is preliminary data.</text>
</comment>
<evidence type="ECO:0000313" key="3">
    <source>
        <dbReference type="Proteomes" id="UP001057375"/>
    </source>
</evidence>
<accession>A0ABQ5JY76</accession>
<keyword evidence="3" id="KW-1185">Reference proteome</keyword>
<sequence length="530" mass="59450">MDSSSFLQSKIKHLQRMQLLVKSYERSVRRNTKNIVNSLSYKASSDVGDHILKYYTLVKKRIAAEFKLNIDDLFPDLKRKYCTQKASSKKSISKQTFMESVISELQSQVEKADIIKEVESQIKSSHIESKPPDLHEQIALLQRDHVKYGLELQKKEKEFADLAKIEAEEVKKIAHILKERSISHSSFSPISDPFSSPDFKDSSEQILSAEEEMEKLISKDPRLAAITIQAHSRGLQASLEEARRLTLQLQEEQYSAELDVSKSKSRLQKASQISAEISRLSICSSKLLTANQSLIDSTLTNVSSTKKHYSRLKPLGNSLDSIGVQLAESIRKEDDVLLFSIPKFPYSSRNGQGVRGLGVGEPSPGSSNQNDHASDIPARFQGCDGIDIMEELLDEARVEVQLHVDGYDSSHPSIEPEGTMGMPGPMQRDSADDAQEKVQRDIDILCKTLIDRFDRLSAEMKAYSPSKELSDALEMSRKGFIALRGDPLHHVLEGIDSIQKSEVYHCLQDAESEFGVILPNLGRITDMEVE</sequence>
<gene>
    <name evidence="2" type="ORF">ADUPG1_012078</name>
</gene>
<organism evidence="2 3">
    <name type="scientific">Aduncisulcus paluster</name>
    <dbReference type="NCBI Taxonomy" id="2918883"/>
    <lineage>
        <taxon>Eukaryota</taxon>
        <taxon>Metamonada</taxon>
        <taxon>Carpediemonas-like organisms</taxon>
        <taxon>Aduncisulcus</taxon>
    </lineage>
</organism>
<dbReference type="Proteomes" id="UP001057375">
    <property type="component" value="Unassembled WGS sequence"/>
</dbReference>
<evidence type="ECO:0000313" key="2">
    <source>
        <dbReference type="EMBL" id="GKT22216.1"/>
    </source>
</evidence>
<proteinExistence type="predicted"/>
<reference evidence="2" key="1">
    <citation type="submission" date="2022-03" db="EMBL/GenBank/DDBJ databases">
        <title>Draft genome sequence of Aduncisulcus paluster, a free-living microaerophilic Fornicata.</title>
        <authorList>
            <person name="Yuyama I."/>
            <person name="Kume K."/>
            <person name="Tamura T."/>
            <person name="Inagaki Y."/>
            <person name="Hashimoto T."/>
        </authorList>
    </citation>
    <scope>NUCLEOTIDE SEQUENCE</scope>
    <source>
        <strain evidence="2">NY0171</strain>
    </source>
</reference>
<feature type="region of interest" description="Disordered" evidence="1">
    <location>
        <begin position="351"/>
        <end position="375"/>
    </location>
</feature>
<dbReference type="EMBL" id="BQXS01012381">
    <property type="protein sequence ID" value="GKT22216.1"/>
    <property type="molecule type" value="Genomic_DNA"/>
</dbReference>
<name>A0ABQ5JY76_9EUKA</name>